<name>A0A1X2IXQ9_9FUNG</name>
<evidence type="ECO:0000256" key="1">
    <source>
        <dbReference type="ARBA" id="ARBA00004472"/>
    </source>
</evidence>
<evidence type="ECO:0000256" key="2">
    <source>
        <dbReference type="ARBA" id="ARBA00022692"/>
    </source>
</evidence>
<keyword evidence="6 8" id="KW-0472">Membrane</keyword>
<keyword evidence="4" id="KW-0653">Protein transport</keyword>
<protein>
    <submittedName>
        <fullName evidence="9">Autophagy-related protein 27</fullName>
    </submittedName>
</protein>
<evidence type="ECO:0000313" key="10">
    <source>
        <dbReference type="Proteomes" id="UP000193560"/>
    </source>
</evidence>
<sequence length="249" mass="27451">MMEIVTDTKPAAKITRTYVNICNPLTKPSGGVDDYFCKDNTYACLRLFHKKGDTENLDEVEELAGDYENSKLNPEFKIASDNQDLSTEGSKFTLTLHGGKVLDKTQTVEITLECGHSESRDNPNGPNLVSDDGYITKLHWKVAFACATKVGENPPPQQPPNDGGDNTHKPDEGGKSAIGWFFTILGIALGVYFIGGAIYNFKVFNARGLDLIPHRDFWLDLPYLIKDLISHLMETVTSRRSGGSGYVSV</sequence>
<dbReference type="Pfam" id="PF09451">
    <property type="entry name" value="ATG27"/>
    <property type="match status" value="1"/>
</dbReference>
<dbReference type="GO" id="GO:0034045">
    <property type="term" value="C:phagophore assembly site membrane"/>
    <property type="evidence" value="ECO:0007669"/>
    <property type="project" value="UniProtKB-SubCell"/>
</dbReference>
<feature type="transmembrane region" description="Helical" evidence="8">
    <location>
        <begin position="177"/>
        <end position="199"/>
    </location>
</feature>
<dbReference type="AlphaFoldDB" id="A0A1X2IXQ9"/>
<feature type="region of interest" description="Disordered" evidence="7">
    <location>
        <begin position="149"/>
        <end position="170"/>
    </location>
</feature>
<evidence type="ECO:0000256" key="6">
    <source>
        <dbReference type="ARBA" id="ARBA00023136"/>
    </source>
</evidence>
<reference evidence="9 10" key="1">
    <citation type="submission" date="2016-07" db="EMBL/GenBank/DDBJ databases">
        <title>Pervasive Adenine N6-methylation of Active Genes in Fungi.</title>
        <authorList>
            <consortium name="DOE Joint Genome Institute"/>
            <person name="Mondo S.J."/>
            <person name="Dannebaum R.O."/>
            <person name="Kuo R.C."/>
            <person name="Labutti K."/>
            <person name="Haridas S."/>
            <person name="Kuo A."/>
            <person name="Salamov A."/>
            <person name="Ahrendt S.R."/>
            <person name="Lipzen A."/>
            <person name="Sullivan W."/>
            <person name="Andreopoulos W.B."/>
            <person name="Clum A."/>
            <person name="Lindquist E."/>
            <person name="Daum C."/>
            <person name="Ramamoorthy G.K."/>
            <person name="Gryganskyi A."/>
            <person name="Culley D."/>
            <person name="Magnuson J.K."/>
            <person name="James T.Y."/>
            <person name="O'Malley M.A."/>
            <person name="Stajich J.E."/>
            <person name="Spatafora J.W."/>
            <person name="Visel A."/>
            <person name="Grigoriev I.V."/>
        </authorList>
    </citation>
    <scope>NUCLEOTIDE SEQUENCE [LARGE SCALE GENOMIC DNA]</scope>
    <source>
        <strain evidence="9 10">NRRL 1336</strain>
    </source>
</reference>
<evidence type="ECO:0000256" key="8">
    <source>
        <dbReference type="SAM" id="Phobius"/>
    </source>
</evidence>
<dbReference type="Proteomes" id="UP000193560">
    <property type="component" value="Unassembled WGS sequence"/>
</dbReference>
<dbReference type="PANTHER" id="PTHR15071">
    <property type="entry name" value="MANNOSE-6-PHOSPHATE RECEPTOR FAMILY MEMBER"/>
    <property type="match status" value="1"/>
</dbReference>
<dbReference type="OrthoDB" id="29460at2759"/>
<keyword evidence="5 8" id="KW-1133">Transmembrane helix</keyword>
<evidence type="ECO:0000256" key="4">
    <source>
        <dbReference type="ARBA" id="ARBA00022927"/>
    </source>
</evidence>
<keyword evidence="4" id="KW-0813">Transport</keyword>
<accession>A0A1X2IXQ9</accession>
<dbReference type="InterPro" id="IPR018939">
    <property type="entry name" value="Autophagy-rel_prot_27"/>
</dbReference>
<dbReference type="GO" id="GO:0012505">
    <property type="term" value="C:endomembrane system"/>
    <property type="evidence" value="ECO:0007669"/>
    <property type="project" value="UniProtKB-ARBA"/>
</dbReference>
<comment type="subcellular location">
    <subcellularLocation>
        <location evidence="1">Preautophagosomal structure membrane</location>
        <topology evidence="1">Single-pass type I membrane protein</topology>
    </subcellularLocation>
</comment>
<evidence type="ECO:0000256" key="7">
    <source>
        <dbReference type="SAM" id="MobiDB-lite"/>
    </source>
</evidence>
<dbReference type="InterPro" id="IPR009011">
    <property type="entry name" value="Man6P_isomerase_rcpt-bd_dom_sf"/>
</dbReference>
<comment type="caution">
    <text evidence="9">The sequence shown here is derived from an EMBL/GenBank/DDBJ whole genome shotgun (WGS) entry which is preliminary data.</text>
</comment>
<gene>
    <name evidence="9" type="ORF">BCR42DRAFT_85490</name>
</gene>
<evidence type="ECO:0000313" key="9">
    <source>
        <dbReference type="EMBL" id="ORZ24105.1"/>
    </source>
</evidence>
<keyword evidence="10" id="KW-1185">Reference proteome</keyword>
<dbReference type="Gene3D" id="2.70.130.10">
    <property type="entry name" value="Mannose-6-phosphate receptor binding domain"/>
    <property type="match status" value="1"/>
</dbReference>
<organism evidence="9 10">
    <name type="scientific">Absidia repens</name>
    <dbReference type="NCBI Taxonomy" id="90262"/>
    <lineage>
        <taxon>Eukaryota</taxon>
        <taxon>Fungi</taxon>
        <taxon>Fungi incertae sedis</taxon>
        <taxon>Mucoromycota</taxon>
        <taxon>Mucoromycotina</taxon>
        <taxon>Mucoromycetes</taxon>
        <taxon>Mucorales</taxon>
        <taxon>Cunninghamellaceae</taxon>
        <taxon>Absidia</taxon>
    </lineage>
</organism>
<evidence type="ECO:0000256" key="5">
    <source>
        <dbReference type="ARBA" id="ARBA00022989"/>
    </source>
</evidence>
<dbReference type="GO" id="GO:0015031">
    <property type="term" value="P:protein transport"/>
    <property type="evidence" value="ECO:0007669"/>
    <property type="project" value="UniProtKB-KW"/>
</dbReference>
<dbReference type="PANTHER" id="PTHR15071:SF13">
    <property type="entry name" value="AUTOPHAGY-RELATED PROTEIN 27"/>
    <property type="match status" value="1"/>
</dbReference>
<dbReference type="EMBL" id="MCGE01000002">
    <property type="protein sequence ID" value="ORZ24105.1"/>
    <property type="molecule type" value="Genomic_DNA"/>
</dbReference>
<keyword evidence="3" id="KW-0732">Signal</keyword>
<keyword evidence="2 8" id="KW-0812">Transmembrane</keyword>
<evidence type="ECO:0000256" key="3">
    <source>
        <dbReference type="ARBA" id="ARBA00022729"/>
    </source>
</evidence>
<dbReference type="STRING" id="90262.A0A1X2IXQ9"/>
<proteinExistence type="predicted"/>